<dbReference type="Gene3D" id="1.20.1280.50">
    <property type="match status" value="1"/>
</dbReference>
<evidence type="ECO:0000313" key="2">
    <source>
        <dbReference type="EMBL" id="KAK1645092.1"/>
    </source>
</evidence>
<protein>
    <recommendedName>
        <fullName evidence="1">F-box domain-containing protein</fullName>
    </recommendedName>
</protein>
<keyword evidence="3" id="KW-1185">Reference proteome</keyword>
<gene>
    <name evidence="2" type="ORF">QYE76_062897</name>
</gene>
<feature type="domain" description="F-box" evidence="1">
    <location>
        <begin position="36"/>
        <end position="76"/>
    </location>
</feature>
<dbReference type="Proteomes" id="UP001231189">
    <property type="component" value="Unassembled WGS sequence"/>
</dbReference>
<dbReference type="InterPro" id="IPR036047">
    <property type="entry name" value="F-box-like_dom_sf"/>
</dbReference>
<dbReference type="PANTHER" id="PTHR34591:SF55">
    <property type="entry name" value="F-BOX DOMAIN-CONTAINING PROTEIN"/>
    <property type="match status" value="1"/>
</dbReference>
<organism evidence="2 3">
    <name type="scientific">Lolium multiflorum</name>
    <name type="common">Italian ryegrass</name>
    <name type="synonym">Lolium perenne subsp. multiflorum</name>
    <dbReference type="NCBI Taxonomy" id="4521"/>
    <lineage>
        <taxon>Eukaryota</taxon>
        <taxon>Viridiplantae</taxon>
        <taxon>Streptophyta</taxon>
        <taxon>Embryophyta</taxon>
        <taxon>Tracheophyta</taxon>
        <taxon>Spermatophyta</taxon>
        <taxon>Magnoliopsida</taxon>
        <taxon>Liliopsida</taxon>
        <taxon>Poales</taxon>
        <taxon>Poaceae</taxon>
        <taxon>BOP clade</taxon>
        <taxon>Pooideae</taxon>
        <taxon>Poodae</taxon>
        <taxon>Poeae</taxon>
        <taxon>Poeae Chloroplast Group 2 (Poeae type)</taxon>
        <taxon>Loliodinae</taxon>
        <taxon>Loliinae</taxon>
        <taxon>Lolium</taxon>
    </lineage>
</organism>
<comment type="caution">
    <text evidence="2">The sequence shown here is derived from an EMBL/GenBank/DDBJ whole genome shotgun (WGS) entry which is preliminary data.</text>
</comment>
<reference evidence="2" key="1">
    <citation type="submission" date="2023-07" db="EMBL/GenBank/DDBJ databases">
        <title>A chromosome-level genome assembly of Lolium multiflorum.</title>
        <authorList>
            <person name="Chen Y."/>
            <person name="Copetti D."/>
            <person name="Kolliker R."/>
            <person name="Studer B."/>
        </authorList>
    </citation>
    <scope>NUCLEOTIDE SEQUENCE</scope>
    <source>
        <strain evidence="2">02402/16</strain>
        <tissue evidence="2">Leaf</tissue>
    </source>
</reference>
<evidence type="ECO:0000259" key="1">
    <source>
        <dbReference type="SMART" id="SM00256"/>
    </source>
</evidence>
<dbReference type="AlphaFoldDB" id="A0AAD8W8U3"/>
<dbReference type="InterPro" id="IPR001810">
    <property type="entry name" value="F-box_dom"/>
</dbReference>
<accession>A0AAD8W8U3</accession>
<dbReference type="EMBL" id="JAUUTY010000004">
    <property type="protein sequence ID" value="KAK1645092.1"/>
    <property type="molecule type" value="Genomic_DNA"/>
</dbReference>
<dbReference type="SMART" id="SM00256">
    <property type="entry name" value="FBOX"/>
    <property type="match status" value="1"/>
</dbReference>
<dbReference type="PANTHER" id="PTHR34591">
    <property type="entry name" value="OS03G0653100 PROTEIN-RELATED"/>
    <property type="match status" value="1"/>
</dbReference>
<dbReference type="Pfam" id="PF00646">
    <property type="entry name" value="F-box"/>
    <property type="match status" value="1"/>
</dbReference>
<evidence type="ECO:0000313" key="3">
    <source>
        <dbReference type="Proteomes" id="UP001231189"/>
    </source>
</evidence>
<name>A0AAD8W8U3_LOLMU</name>
<dbReference type="SUPFAM" id="SSF81383">
    <property type="entry name" value="F-box domain"/>
    <property type="match status" value="1"/>
</dbReference>
<sequence>MGGEVVYTCCSELADGETAAGDYGKELAEQDLACILPDDVLAEVLCRLAPRWLAASRCVCRDWRAAIDACRLLRLDLLPLSFSGVFLHIDEQMLPRLFARPSASTGALDFLPDPNTYMGEPAYSRMASDSVVSTACPSSIPQGDEYWDHCNGLLLLSRHVVNPATRRCYLLPPSPPAPRLVGHMAGHVNASFNTYLVYDPMVSPHYEVFMIPRRFSVGLVEELDDFDPLVKECRWASSPCVFRVFSSETGQWEKRSFVREGRVLGTDINFRSLWWRESAVYWRGALYLQREANFVVRISLSSHKYCVIKPPVDMGLSLRPTRYLEKSEQGVYFAALDNYHLRVWVLKESSGQREWMFKYDNDLEAALVRHHGRQVHRPWVLKDVSYNLSCSRPPEYKKKDTLEEEFGWNSDSDDVDYQVKNEDPKQKLQQCSYNDYVSENRGTVEEFHSDDDDRQNFFRTPKITMLGFHPYREIVFLISESTGKGLAYHLSTSKVEGIGNIYPTNYTQFRNFYNQRSIVKYSFSYTPCWLEEFHTNG</sequence>
<proteinExistence type="predicted"/>